<protein>
    <submittedName>
        <fullName evidence="6">Helix-turn-helix transcriptional regulator</fullName>
    </submittedName>
</protein>
<comment type="caution">
    <text evidence="6">The sequence shown here is derived from an EMBL/GenBank/DDBJ whole genome shotgun (WGS) entry which is preliminary data.</text>
</comment>
<dbReference type="InterPro" id="IPR036388">
    <property type="entry name" value="WH-like_DNA-bd_sf"/>
</dbReference>
<reference evidence="6 7" key="1">
    <citation type="submission" date="2021-06" db="EMBL/GenBank/DDBJ databases">
        <title>Actinomycetes sequencing.</title>
        <authorList>
            <person name="Shan Q."/>
        </authorList>
    </citation>
    <scope>NUCLEOTIDE SEQUENCE [LARGE SCALE GENOMIC DNA]</scope>
    <source>
        <strain evidence="6 7">NEAU-G5</strain>
    </source>
</reference>
<dbReference type="RefSeq" id="WP_215922542.1">
    <property type="nucleotide sequence ID" value="NZ_JAHKNI010000014.1"/>
</dbReference>
<feature type="region of interest" description="Disordered" evidence="4">
    <location>
        <begin position="154"/>
        <end position="175"/>
    </location>
</feature>
<evidence type="ECO:0000256" key="1">
    <source>
        <dbReference type="ARBA" id="ARBA00023015"/>
    </source>
</evidence>
<dbReference type="Gene3D" id="1.10.10.10">
    <property type="entry name" value="Winged helix-like DNA-binding domain superfamily/Winged helix DNA-binding domain"/>
    <property type="match status" value="1"/>
</dbReference>
<dbReference type="PANTHER" id="PTHR33204:SF18">
    <property type="entry name" value="TRANSCRIPTIONAL REGULATORY PROTEIN"/>
    <property type="match status" value="1"/>
</dbReference>
<name>A0ABS6B8K9_9NOCA</name>
<sequence length="175" mass="19970">MTRSSVDLDEAGPASFEELRVRDCSIKRTLDIIGEKWTLLVLREAFYGARRFEQFLANVGCARTLLSERLATLVEHGVLQREPYREAGQRERHQYLLTEKGHDLFAALVVLMQWGDRWEAGPQGGPVVVRHRECGQPVHVELRCAHDHRVFEVEETESGPRPGLTDLPNSQPSER</sequence>
<keyword evidence="2" id="KW-0238">DNA-binding</keyword>
<dbReference type="EMBL" id="JAHKNI010000014">
    <property type="protein sequence ID" value="MBU3066473.1"/>
    <property type="molecule type" value="Genomic_DNA"/>
</dbReference>
<feature type="domain" description="HTH hxlR-type" evidence="5">
    <location>
        <begin position="24"/>
        <end position="123"/>
    </location>
</feature>
<dbReference type="SUPFAM" id="SSF46785">
    <property type="entry name" value="Winged helix' DNA-binding domain"/>
    <property type="match status" value="1"/>
</dbReference>
<keyword evidence="7" id="KW-1185">Reference proteome</keyword>
<proteinExistence type="predicted"/>
<evidence type="ECO:0000313" key="6">
    <source>
        <dbReference type="EMBL" id="MBU3066473.1"/>
    </source>
</evidence>
<evidence type="ECO:0000313" key="7">
    <source>
        <dbReference type="Proteomes" id="UP000733379"/>
    </source>
</evidence>
<keyword evidence="3" id="KW-0804">Transcription</keyword>
<evidence type="ECO:0000256" key="4">
    <source>
        <dbReference type="SAM" id="MobiDB-lite"/>
    </source>
</evidence>
<dbReference type="InterPro" id="IPR036390">
    <property type="entry name" value="WH_DNA-bd_sf"/>
</dbReference>
<evidence type="ECO:0000259" key="5">
    <source>
        <dbReference type="PROSITE" id="PS51118"/>
    </source>
</evidence>
<evidence type="ECO:0000256" key="2">
    <source>
        <dbReference type="ARBA" id="ARBA00023125"/>
    </source>
</evidence>
<dbReference type="Proteomes" id="UP000733379">
    <property type="component" value="Unassembled WGS sequence"/>
</dbReference>
<dbReference type="PANTHER" id="PTHR33204">
    <property type="entry name" value="TRANSCRIPTIONAL REGULATOR, MARR FAMILY"/>
    <property type="match status" value="1"/>
</dbReference>
<accession>A0ABS6B8K9</accession>
<dbReference type="InterPro" id="IPR002577">
    <property type="entry name" value="HTH_HxlR"/>
</dbReference>
<evidence type="ECO:0000256" key="3">
    <source>
        <dbReference type="ARBA" id="ARBA00023163"/>
    </source>
</evidence>
<organism evidence="6 7">
    <name type="scientific">Nocardia albiluteola</name>
    <dbReference type="NCBI Taxonomy" id="2842303"/>
    <lineage>
        <taxon>Bacteria</taxon>
        <taxon>Bacillati</taxon>
        <taxon>Actinomycetota</taxon>
        <taxon>Actinomycetes</taxon>
        <taxon>Mycobacteriales</taxon>
        <taxon>Nocardiaceae</taxon>
        <taxon>Nocardia</taxon>
    </lineage>
</organism>
<keyword evidence="1" id="KW-0805">Transcription regulation</keyword>
<dbReference type="PROSITE" id="PS51118">
    <property type="entry name" value="HTH_HXLR"/>
    <property type="match status" value="1"/>
</dbReference>
<dbReference type="Pfam" id="PF01638">
    <property type="entry name" value="HxlR"/>
    <property type="match status" value="1"/>
</dbReference>
<gene>
    <name evidence="6" type="ORF">KO481_33745</name>
</gene>